<comment type="catalytic activity">
    <reaction evidence="1">
        <text>a 1,2-diacyl-sn-glycero-3-phospho-(1D-myo-inositol) + ATP = a 1,2-diacyl-sn-glycero-3-phospho-(1D-myo-inositol 4-phosphate) + ADP + H(+)</text>
        <dbReference type="Rhea" id="RHEA:19877"/>
        <dbReference type="ChEBI" id="CHEBI:15378"/>
        <dbReference type="ChEBI" id="CHEBI:30616"/>
        <dbReference type="ChEBI" id="CHEBI:57880"/>
        <dbReference type="ChEBI" id="CHEBI:58178"/>
        <dbReference type="ChEBI" id="CHEBI:456216"/>
        <dbReference type="EC" id="2.7.1.67"/>
    </reaction>
</comment>
<evidence type="ECO:0000259" key="8">
    <source>
        <dbReference type="SMART" id="SM00145"/>
    </source>
</evidence>
<evidence type="ECO:0000256" key="4">
    <source>
        <dbReference type="ARBA" id="ARBA00022679"/>
    </source>
</evidence>
<gene>
    <name evidence="10" type="primary">STT4</name>
    <name evidence="10" type="ORF">MCUN1_003015</name>
</gene>
<dbReference type="PANTHER" id="PTHR10048">
    <property type="entry name" value="PHOSPHATIDYLINOSITOL KINASE"/>
    <property type="match status" value="1"/>
</dbReference>
<dbReference type="GO" id="GO:0005886">
    <property type="term" value="C:plasma membrane"/>
    <property type="evidence" value="ECO:0007669"/>
    <property type="project" value="TreeGrafter"/>
</dbReference>
<keyword evidence="7" id="KW-0067">ATP-binding</keyword>
<feature type="domain" description="PI3K/PI4K catalytic" evidence="9">
    <location>
        <begin position="1615"/>
        <end position="1868"/>
    </location>
</feature>
<dbReference type="CDD" id="cd05167">
    <property type="entry name" value="PI4Kc_III_alpha"/>
    <property type="match status" value="1"/>
</dbReference>
<organism evidence="10 11">
    <name type="scientific">Malassezia cuniculi</name>
    <dbReference type="NCBI Taxonomy" id="948313"/>
    <lineage>
        <taxon>Eukaryota</taxon>
        <taxon>Fungi</taxon>
        <taxon>Dikarya</taxon>
        <taxon>Basidiomycota</taxon>
        <taxon>Ustilaginomycotina</taxon>
        <taxon>Malasseziomycetes</taxon>
        <taxon>Malasseziales</taxon>
        <taxon>Malasseziaceae</taxon>
        <taxon>Malassezia</taxon>
    </lineage>
</organism>
<proteinExistence type="inferred from homology"/>
<reference evidence="10" key="1">
    <citation type="submission" date="2023-03" db="EMBL/GenBank/DDBJ databases">
        <title>Mating type loci evolution in Malassezia.</title>
        <authorList>
            <person name="Coelho M.A."/>
        </authorList>
    </citation>
    <scope>NUCLEOTIDE SEQUENCE</scope>
    <source>
        <strain evidence="10">CBS 11721</strain>
    </source>
</reference>
<dbReference type="InterPro" id="IPR011009">
    <property type="entry name" value="Kinase-like_dom_sf"/>
</dbReference>
<dbReference type="InterPro" id="IPR036940">
    <property type="entry name" value="PI3/4_kinase_cat_sf"/>
</dbReference>
<dbReference type="Gene3D" id="3.30.1010.10">
    <property type="entry name" value="Phosphatidylinositol 3-kinase Catalytic Subunit, Chain A, domain 4"/>
    <property type="match status" value="1"/>
</dbReference>
<evidence type="ECO:0000256" key="1">
    <source>
        <dbReference type="ARBA" id="ARBA00001686"/>
    </source>
</evidence>
<dbReference type="GO" id="GO:0048015">
    <property type="term" value="P:phosphatidylinositol-mediated signaling"/>
    <property type="evidence" value="ECO:0007669"/>
    <property type="project" value="TreeGrafter"/>
</dbReference>
<dbReference type="Proteomes" id="UP001219933">
    <property type="component" value="Chromosome 4"/>
</dbReference>
<comment type="similarity">
    <text evidence="2">Belongs to the PI3/PI4-kinase family. Type III PI4K subfamily.</text>
</comment>
<dbReference type="InterPro" id="IPR016024">
    <property type="entry name" value="ARM-type_fold"/>
</dbReference>
<evidence type="ECO:0000259" key="9">
    <source>
        <dbReference type="SMART" id="SM00146"/>
    </source>
</evidence>
<dbReference type="Pfam" id="PF19274">
    <property type="entry name" value="PI4K_N"/>
    <property type="match status" value="1"/>
</dbReference>
<dbReference type="PROSITE" id="PS00915">
    <property type="entry name" value="PI3_4_KINASE_1"/>
    <property type="match status" value="1"/>
</dbReference>
<dbReference type="SUPFAM" id="SSF48371">
    <property type="entry name" value="ARM repeat"/>
    <property type="match status" value="1"/>
</dbReference>
<accession>A0AAF0EW51</accession>
<keyword evidence="6" id="KW-0418">Kinase</keyword>
<dbReference type="PANTHER" id="PTHR10048:SF15">
    <property type="entry name" value="PHOSPHATIDYLINOSITOL 4-KINASE ALPHA"/>
    <property type="match status" value="1"/>
</dbReference>
<dbReference type="EC" id="2.7.1.67" evidence="3"/>
<evidence type="ECO:0000256" key="6">
    <source>
        <dbReference type="ARBA" id="ARBA00022777"/>
    </source>
</evidence>
<dbReference type="PROSITE" id="PS00916">
    <property type="entry name" value="PI3_4_KINASE_2"/>
    <property type="match status" value="1"/>
</dbReference>
<dbReference type="FunFam" id="1.25.40.70:FF:000011">
    <property type="entry name" value="Phosphatidylinositol 4-kinase alpha"/>
    <property type="match status" value="1"/>
</dbReference>
<dbReference type="InterPro" id="IPR045495">
    <property type="entry name" value="PI4K_N"/>
</dbReference>
<evidence type="ECO:0000313" key="10">
    <source>
        <dbReference type="EMBL" id="WFD36140.1"/>
    </source>
</evidence>
<keyword evidence="4 10" id="KW-0808">Transferase</keyword>
<evidence type="ECO:0000313" key="11">
    <source>
        <dbReference type="Proteomes" id="UP001219933"/>
    </source>
</evidence>
<evidence type="ECO:0000256" key="3">
    <source>
        <dbReference type="ARBA" id="ARBA00012169"/>
    </source>
</evidence>
<keyword evidence="11" id="KW-1185">Reference proteome</keyword>
<feature type="domain" description="PIK helical" evidence="8">
    <location>
        <begin position="1343"/>
        <end position="1512"/>
    </location>
</feature>
<protein>
    <recommendedName>
        <fullName evidence="3">1-phosphatidylinositol 4-kinase</fullName>
        <ecNumber evidence="3">2.7.1.67</ecNumber>
    </recommendedName>
</protein>
<dbReference type="GO" id="GO:0004430">
    <property type="term" value="F:1-phosphatidylinositol 4-kinase activity"/>
    <property type="evidence" value="ECO:0007669"/>
    <property type="project" value="UniProtKB-EC"/>
</dbReference>
<dbReference type="FunFam" id="3.30.1010.10:FF:000014">
    <property type="entry name" value="Phosphatidylinositol 4-kinase STT4"/>
    <property type="match status" value="1"/>
</dbReference>
<dbReference type="GO" id="GO:0046854">
    <property type="term" value="P:phosphatidylinositol phosphate biosynthetic process"/>
    <property type="evidence" value="ECO:0007669"/>
    <property type="project" value="InterPro"/>
</dbReference>
<dbReference type="Gene3D" id="1.25.40.70">
    <property type="entry name" value="Phosphatidylinositol 3-kinase, accessory domain (PIK)"/>
    <property type="match status" value="1"/>
</dbReference>
<sequence>MDFLDQPTHSLILNDLAACLARDALAGRVTERDLAFLRRGETSASAGTLGQAALRNVMAQAHFAAAAADAIAKDTATLPEPATRFFNQVVDDLLSLLPTLPDVTFDESIIQHEQWAVPDELVYTIIEALLKIATARPDTQTRIHAAIGKLVTSISAQLRGNASPHDVAVKHTPLLHGVARVLQDVAYPWTAEAYAQVASPFVTLAIDLGAQQRLSAQLICLPGQEAAAAQCIGSSGALPPEERTESAYRDNLLEAYLSAGAPLSGPFVQWCALSSIVSVLGRMLVSSAGEAVGSYADIFRVLSHTSPPSAAIDTQLVLRVALASYEDIARIVRNESELYTELFASEILSSALRLAALAQAATNSDAVEPGDGAAAQLFASVLGHESPLPELPVFRAALECIAVLAQARSVLAPQLTENVCTFSALPIVSDIPDVQPVAAAALSACVNASGRDELAEQSVYNLLSTADGKNGSGGISVATKFTLLHNRAEFTALVASLLQQQLDSRSIVTESAVLEQLVSLAIVAPTTSFVNIVQLFSTRARASFGSSTTSPNPEELVVVQKAQLALAQALDAHAEHRGSLADAATDEPMGGASRKQTLLVELLQLFTETALLGGDRPNEVVIRALHGMVPILAAILAHEDINPQLEPTPELVYQFRNAWLVITLRHLGGGIGGAGENDPLTIVALKTPALVSDHLTGYLEQELEFNSLLRQTSLGAHSDNLRKDLVALAGSRAEIRGNLVRVAFVRTVLELEARRAAGGRVSMMLWYLANSAVAASPVAHALEAVAERVFIPFINYIKHASEENRLDTSATEEVRNLLVAVCHRRKPVRAVAHDYIERLAATFPELFGRPDVVVTQLEILSLLARSCEGELEDVYQPQYTFASPLAGVTLDMSDSYPLREHVLTTNYARTRRILNSVQELMPQTLSYVLLRYLSAVDSTGADSLGKSVALDFARGDNSLSRVRHDASGTFVRVLTAQSSAAHRRSLGAVLAELEASYGAISHGGPPPSMATLHSLVYDAGAYAVHGSESWAEILKYIVLVPFAVGTRAALVHATQVWAWVMSERPDLEAHVMAYIAHGWGRSAATRTGIYSAELVHKNALLRRTDMSKFNRAEVVQEQRRAEELLAGHAAVLRLVRARLAGSQASSGPTVLACLRLVQVLVDTSSLLSTHVLARELRCEIILFALRVINASRTDALIEYRVRLAIIRLGLDWFAVTPEWSFGGSIKRARNELALLREVQNALRGATLRAHALTTSFTVGHPSVVIRSSQLVASGVSLGQAVGHISDALLLLGTFVSSEISRLSVWLNPVPEGGVSDVRPPKITPELITLAWRSDPRLAVQLTARASGRTVELRNALGTLISTEPSRAVKCAAALPILLDGGRASDAGHWLMYWAPVSPLDALELFEPKYGGHSLVLQYAMRVLEQHPVDLVFFYIPQVVQALRFDEYGYVEEFIMRTSRLSQLFCHQIIWNMKANMYKDDEGEVPDSLKPTFDRMVDNIVAGLSGSAQEFYEREFSFFGEVTSISGKLKPYIKKSKPEKKAKIDEEMAKIRLDPGVYLPSNPDSVVVDLDRRSGRPLQSAAKAPFMATFKVRRIAAVSEDDDGNAEPRYETVWQSAIFKVGDDCRQDVLALQVIAQFKNIFMSIGLDVYVNPYRVTATAPGCGVIDVVPNATSRDEMGRAKINDLLAFFTDRYGPEDSSSFQRARINFIQSMAAYSIICHILQVRDRHNGNIMIDGEGHLVHIDFGFLFDIGPGGMRFEPYSFKLSHEMVAVMGGPDSPGFRMFEKLVVKCFLACRPYVREIVATCGLMLGTDLPSFKGPPTLDRLRDRFKPELSEREAAKHAQALVRDAYGNTRAVLYDFIQEKQNSIPYRR</sequence>
<dbReference type="Gene3D" id="1.10.1070.11">
    <property type="entry name" value="Phosphatidylinositol 3-/4-kinase, catalytic domain"/>
    <property type="match status" value="1"/>
</dbReference>
<dbReference type="InterPro" id="IPR001263">
    <property type="entry name" value="PI3K_accessory_dom"/>
</dbReference>
<dbReference type="EMBL" id="CP119880">
    <property type="protein sequence ID" value="WFD36140.1"/>
    <property type="molecule type" value="Genomic_DNA"/>
</dbReference>
<evidence type="ECO:0000256" key="2">
    <source>
        <dbReference type="ARBA" id="ARBA00006209"/>
    </source>
</evidence>
<dbReference type="InterPro" id="IPR000403">
    <property type="entry name" value="PI3/4_kinase_cat_dom"/>
</dbReference>
<name>A0AAF0EW51_9BASI</name>
<dbReference type="Pfam" id="PF00613">
    <property type="entry name" value="PI3Ka"/>
    <property type="match status" value="1"/>
</dbReference>
<keyword evidence="5" id="KW-0547">Nucleotide-binding</keyword>
<dbReference type="InterPro" id="IPR018936">
    <property type="entry name" value="PI3/4_kinase_CS"/>
</dbReference>
<dbReference type="FunFam" id="1.10.1070.11:FF:000012">
    <property type="entry name" value="Phosphatidylinositol 4-kinase alpha 1"/>
    <property type="match status" value="1"/>
</dbReference>
<evidence type="ECO:0000256" key="5">
    <source>
        <dbReference type="ARBA" id="ARBA00022741"/>
    </source>
</evidence>
<dbReference type="SMART" id="SM00146">
    <property type="entry name" value="PI3Kc"/>
    <property type="match status" value="1"/>
</dbReference>
<dbReference type="GO" id="GO:0005737">
    <property type="term" value="C:cytoplasm"/>
    <property type="evidence" value="ECO:0007669"/>
    <property type="project" value="TreeGrafter"/>
</dbReference>
<dbReference type="InterPro" id="IPR015433">
    <property type="entry name" value="PI3/4_kinase"/>
</dbReference>
<dbReference type="SMART" id="SM00145">
    <property type="entry name" value="PI3Ka"/>
    <property type="match status" value="1"/>
</dbReference>
<dbReference type="Pfam" id="PF00454">
    <property type="entry name" value="PI3_PI4_kinase"/>
    <property type="match status" value="1"/>
</dbReference>
<dbReference type="SUPFAM" id="SSF56112">
    <property type="entry name" value="Protein kinase-like (PK-like)"/>
    <property type="match status" value="1"/>
</dbReference>
<dbReference type="GO" id="GO:0005524">
    <property type="term" value="F:ATP binding"/>
    <property type="evidence" value="ECO:0007669"/>
    <property type="project" value="UniProtKB-KW"/>
</dbReference>
<evidence type="ECO:0000256" key="7">
    <source>
        <dbReference type="ARBA" id="ARBA00022840"/>
    </source>
</evidence>
<dbReference type="InterPro" id="IPR042236">
    <property type="entry name" value="PI3K_accessory_sf"/>
</dbReference>